<dbReference type="Gene3D" id="1.10.260.40">
    <property type="entry name" value="lambda repressor-like DNA-binding domains"/>
    <property type="match status" value="1"/>
</dbReference>
<gene>
    <name evidence="4" type="ORF">DFR60_10572</name>
</gene>
<dbReference type="Proteomes" id="UP000248057">
    <property type="component" value="Unassembled WGS sequence"/>
</dbReference>
<sequence length="251" mass="28663">MNAIDKNIRKLRKERKLSQEQLAERLHVTRQAVSSWETGKNQPDIEMLEAIAKAFDTDLYMILYGRKIDEESGASISKRKKYHLFAALICGAVVLAGVISWIILKDKVMELRRLYYNMVPFFIFYLLVRPVTFFAGGAGLMNLLGLLADFSIRRAWIRRTILFFSAGILLLYVVAVLSMFIPSFPMQPLRDYLNHMRFSYLPDYMASSPVVFLLSGLGMCLGTQDTLQHGGYFCIIRGRRKISASPAEKSQ</sequence>
<keyword evidence="2" id="KW-1133">Transmembrane helix</keyword>
<keyword evidence="1 4" id="KW-0238">DNA-binding</keyword>
<feature type="transmembrane region" description="Helical" evidence="2">
    <location>
        <begin position="160"/>
        <end position="184"/>
    </location>
</feature>
<evidence type="ECO:0000313" key="5">
    <source>
        <dbReference type="Proteomes" id="UP000248057"/>
    </source>
</evidence>
<evidence type="ECO:0000256" key="1">
    <source>
        <dbReference type="ARBA" id="ARBA00023125"/>
    </source>
</evidence>
<dbReference type="PANTHER" id="PTHR46558">
    <property type="entry name" value="TRACRIPTIONAL REGULATORY PROTEIN-RELATED-RELATED"/>
    <property type="match status" value="1"/>
</dbReference>
<name>A0A2V3Y6G6_9FIRM</name>
<dbReference type="InterPro" id="IPR010982">
    <property type="entry name" value="Lambda_DNA-bd_dom_sf"/>
</dbReference>
<dbReference type="Pfam" id="PF01381">
    <property type="entry name" value="HTH_3"/>
    <property type="match status" value="1"/>
</dbReference>
<dbReference type="GO" id="GO:0003677">
    <property type="term" value="F:DNA binding"/>
    <property type="evidence" value="ECO:0007669"/>
    <property type="project" value="UniProtKB-KW"/>
</dbReference>
<evidence type="ECO:0000256" key="2">
    <source>
        <dbReference type="SAM" id="Phobius"/>
    </source>
</evidence>
<dbReference type="RefSeq" id="WP_110322922.1">
    <property type="nucleotide sequence ID" value="NZ_QJKD01000005.1"/>
</dbReference>
<dbReference type="PANTHER" id="PTHR46558:SF3">
    <property type="entry name" value="TRANSCRIPTIONAL REGULATOR"/>
    <property type="match status" value="1"/>
</dbReference>
<dbReference type="EMBL" id="QJKD01000005">
    <property type="protein sequence ID" value="PXX53585.1"/>
    <property type="molecule type" value="Genomic_DNA"/>
</dbReference>
<accession>A0A2V3Y6G6</accession>
<keyword evidence="5" id="KW-1185">Reference proteome</keyword>
<feature type="domain" description="HTH cro/C1-type" evidence="3">
    <location>
        <begin position="8"/>
        <end position="62"/>
    </location>
</feature>
<dbReference type="GeneID" id="86061467"/>
<dbReference type="InterPro" id="IPR001387">
    <property type="entry name" value="Cro/C1-type_HTH"/>
</dbReference>
<keyword evidence="2" id="KW-0472">Membrane</keyword>
<organism evidence="4 5">
    <name type="scientific">Hungatella effluvii</name>
    <dbReference type="NCBI Taxonomy" id="1096246"/>
    <lineage>
        <taxon>Bacteria</taxon>
        <taxon>Bacillati</taxon>
        <taxon>Bacillota</taxon>
        <taxon>Clostridia</taxon>
        <taxon>Lachnospirales</taxon>
        <taxon>Lachnospiraceae</taxon>
        <taxon>Hungatella</taxon>
    </lineage>
</organism>
<feature type="transmembrane region" description="Helical" evidence="2">
    <location>
        <begin position="204"/>
        <end position="222"/>
    </location>
</feature>
<dbReference type="PROSITE" id="PS50943">
    <property type="entry name" value="HTH_CROC1"/>
    <property type="match status" value="1"/>
</dbReference>
<proteinExistence type="predicted"/>
<feature type="transmembrane region" description="Helical" evidence="2">
    <location>
        <begin position="82"/>
        <end position="103"/>
    </location>
</feature>
<dbReference type="AlphaFoldDB" id="A0A2V3Y6G6"/>
<protein>
    <submittedName>
        <fullName evidence="4">DNA-binding XRE family transcriptional regulator</fullName>
    </submittedName>
</protein>
<dbReference type="SMART" id="SM00530">
    <property type="entry name" value="HTH_XRE"/>
    <property type="match status" value="1"/>
</dbReference>
<comment type="caution">
    <text evidence="4">The sequence shown here is derived from an EMBL/GenBank/DDBJ whole genome shotgun (WGS) entry which is preliminary data.</text>
</comment>
<evidence type="ECO:0000259" key="3">
    <source>
        <dbReference type="PROSITE" id="PS50943"/>
    </source>
</evidence>
<evidence type="ECO:0000313" key="4">
    <source>
        <dbReference type="EMBL" id="PXX53585.1"/>
    </source>
</evidence>
<dbReference type="CDD" id="cd00093">
    <property type="entry name" value="HTH_XRE"/>
    <property type="match status" value="1"/>
</dbReference>
<keyword evidence="2" id="KW-0812">Transmembrane</keyword>
<dbReference type="SUPFAM" id="SSF47413">
    <property type="entry name" value="lambda repressor-like DNA-binding domains"/>
    <property type="match status" value="1"/>
</dbReference>
<reference evidence="4 5" key="1">
    <citation type="submission" date="2018-05" db="EMBL/GenBank/DDBJ databases">
        <title>Genomic Encyclopedia of Type Strains, Phase IV (KMG-IV): sequencing the most valuable type-strain genomes for metagenomic binning, comparative biology and taxonomic classification.</title>
        <authorList>
            <person name="Goeker M."/>
        </authorList>
    </citation>
    <scope>NUCLEOTIDE SEQUENCE [LARGE SCALE GENOMIC DNA]</scope>
    <source>
        <strain evidence="4 5">DSM 24995</strain>
    </source>
</reference>
<feature type="transmembrane region" description="Helical" evidence="2">
    <location>
        <begin position="123"/>
        <end position="148"/>
    </location>
</feature>